<keyword evidence="5" id="KW-0227">DNA damage</keyword>
<evidence type="ECO:0000256" key="4">
    <source>
        <dbReference type="ARBA" id="ARBA00022741"/>
    </source>
</evidence>
<sequence length="660" mass="74510">MPPAAESLEAQKIIIIHPGSLYLRIGRASDLNCYRILHVIARRRKVGGKFHRDSVLPMQIEKSKEVISEMEEWRLNVSHTLQACLQSDGKKRYATPPQQISAFNRRSHPVPVQEPRFQFLQTTADFIVGDDVLSLDPKDPWNIHFPWRRGDFNLHKNVGGSLTAVISDLQQIWLSVLQCILGISANELPNYKAVLVVPDIYNRTNLKELTNLLLNKMKFSACFLIQDSVAGTFGAGLAYACVVDVGDQKTSISCVDDGISQPATRVRLPFGGADITQCYYWLLKKCGFPFKECNDTVQRDAMLLHSLKETNCHLDLNLCGSIERYFKIYPCNQLPLQYTIQCGDESLVAPLSVFHPELLGITGRKKAQAIIQKTSAINPDPEDPFDAEYLRETGRRGAKEQIEQSMNDASGMNTGEPNEEEMVVEPELEKENKSKEFILPPGQMIGLDTAILQSIERCPNDEMKRKMYSCILIIGGGLKFTGIDKWLQNRIAMQTPYAYRSETLDIITSPKDMDSANTAWKGAAIISCLDSAPELWITSTEWQKHGLKKKQCLCVQKKIYSDKKSVSSLFPFHYKFPDYCYWLLRALMKRLLRHHDIEQPLILVEFLRQADECKTGIELFATMLPIIIASLSVQSPDSSNGRTIPLKNAAGLNNAFFKAR</sequence>
<accession>A0A336MI83</accession>
<dbReference type="SMART" id="SM00268">
    <property type="entry name" value="ACTIN"/>
    <property type="match status" value="1"/>
</dbReference>
<proteinExistence type="inferred from homology"/>
<dbReference type="GO" id="GO:0005634">
    <property type="term" value="C:nucleus"/>
    <property type="evidence" value="ECO:0007669"/>
    <property type="project" value="UniProtKB-SubCell"/>
</dbReference>
<name>A0A336MI83_CULSO</name>
<dbReference type="Gene3D" id="3.90.640.10">
    <property type="entry name" value="Actin, Chain A, domain 4"/>
    <property type="match status" value="1"/>
</dbReference>
<evidence type="ECO:0000256" key="2">
    <source>
        <dbReference type="ARBA" id="ARBA00007720"/>
    </source>
</evidence>
<organism evidence="13">
    <name type="scientific">Culicoides sonorensis</name>
    <name type="common">Biting midge</name>
    <dbReference type="NCBI Taxonomy" id="179676"/>
    <lineage>
        <taxon>Eukaryota</taxon>
        <taxon>Metazoa</taxon>
        <taxon>Ecdysozoa</taxon>
        <taxon>Arthropoda</taxon>
        <taxon>Hexapoda</taxon>
        <taxon>Insecta</taxon>
        <taxon>Pterygota</taxon>
        <taxon>Neoptera</taxon>
        <taxon>Endopterygota</taxon>
        <taxon>Diptera</taxon>
        <taxon>Nematocera</taxon>
        <taxon>Chironomoidea</taxon>
        <taxon>Ceratopogonidae</taxon>
        <taxon>Ceratopogoninae</taxon>
        <taxon>Culicoides</taxon>
        <taxon>Monoculicoides</taxon>
    </lineage>
</organism>
<evidence type="ECO:0000256" key="5">
    <source>
        <dbReference type="ARBA" id="ARBA00022763"/>
    </source>
</evidence>
<keyword evidence="4" id="KW-0547">Nucleotide-binding</keyword>
<keyword evidence="10" id="KW-0234">DNA repair</keyword>
<evidence type="ECO:0000256" key="9">
    <source>
        <dbReference type="ARBA" id="ARBA00023172"/>
    </source>
</evidence>
<keyword evidence="6" id="KW-0067">ATP-binding</keyword>
<comment type="similarity">
    <text evidence="2">Belongs to the actin family. ARP8 subfamily.</text>
</comment>
<dbReference type="SUPFAM" id="SSF53067">
    <property type="entry name" value="Actin-like ATPase domain"/>
    <property type="match status" value="2"/>
</dbReference>
<keyword evidence="9" id="KW-0233">DNA recombination</keyword>
<evidence type="ECO:0000256" key="10">
    <source>
        <dbReference type="ARBA" id="ARBA00023204"/>
    </source>
</evidence>
<comment type="subcellular location">
    <subcellularLocation>
        <location evidence="1">Nucleus</location>
    </subcellularLocation>
</comment>
<dbReference type="GO" id="GO:0005524">
    <property type="term" value="F:ATP binding"/>
    <property type="evidence" value="ECO:0007669"/>
    <property type="project" value="UniProtKB-KW"/>
</dbReference>
<dbReference type="GO" id="GO:0006310">
    <property type="term" value="P:DNA recombination"/>
    <property type="evidence" value="ECO:0007669"/>
    <property type="project" value="UniProtKB-KW"/>
</dbReference>
<dbReference type="PANTHER" id="PTHR11937">
    <property type="entry name" value="ACTIN"/>
    <property type="match status" value="1"/>
</dbReference>
<evidence type="ECO:0000256" key="8">
    <source>
        <dbReference type="ARBA" id="ARBA00023163"/>
    </source>
</evidence>
<evidence type="ECO:0000256" key="3">
    <source>
        <dbReference type="ARBA" id="ARBA00021608"/>
    </source>
</evidence>
<evidence type="ECO:0000256" key="12">
    <source>
        <dbReference type="ARBA" id="ARBA00025560"/>
    </source>
</evidence>
<dbReference type="Pfam" id="PF00022">
    <property type="entry name" value="Actin"/>
    <property type="match status" value="1"/>
</dbReference>
<keyword evidence="7" id="KW-0805">Transcription regulation</keyword>
<evidence type="ECO:0000256" key="6">
    <source>
        <dbReference type="ARBA" id="ARBA00022840"/>
    </source>
</evidence>
<evidence type="ECO:0000256" key="1">
    <source>
        <dbReference type="ARBA" id="ARBA00004123"/>
    </source>
</evidence>
<keyword evidence="11" id="KW-0539">Nucleus</keyword>
<evidence type="ECO:0000256" key="11">
    <source>
        <dbReference type="ARBA" id="ARBA00023242"/>
    </source>
</evidence>
<dbReference type="GO" id="GO:0006281">
    <property type="term" value="P:DNA repair"/>
    <property type="evidence" value="ECO:0007669"/>
    <property type="project" value="UniProtKB-KW"/>
</dbReference>
<keyword evidence="8" id="KW-0804">Transcription</keyword>
<dbReference type="Gene3D" id="3.30.420.40">
    <property type="match status" value="2"/>
</dbReference>
<comment type="function">
    <text evidence="12">Plays an important role in the functional organization of mitotic chromosomes. Exhibits low basal ATPase activity, and unable to polymerize.</text>
</comment>
<evidence type="ECO:0000256" key="7">
    <source>
        <dbReference type="ARBA" id="ARBA00023015"/>
    </source>
</evidence>
<dbReference type="FunFam" id="3.30.420.40:FF:000121">
    <property type="entry name" value="Actin-related protein 8"/>
    <property type="match status" value="1"/>
</dbReference>
<reference evidence="13" key="1">
    <citation type="submission" date="2018-07" db="EMBL/GenBank/DDBJ databases">
        <authorList>
            <person name="Quirk P.G."/>
            <person name="Krulwich T.A."/>
        </authorList>
    </citation>
    <scope>NUCLEOTIDE SEQUENCE</scope>
</reference>
<protein>
    <recommendedName>
        <fullName evidence="3">Actin-related protein 8</fullName>
    </recommendedName>
</protein>
<dbReference type="InterPro" id="IPR004000">
    <property type="entry name" value="Actin"/>
</dbReference>
<dbReference type="InterPro" id="IPR043129">
    <property type="entry name" value="ATPase_NBD"/>
</dbReference>
<dbReference type="AlphaFoldDB" id="A0A336MI83"/>
<evidence type="ECO:0000313" key="13">
    <source>
        <dbReference type="EMBL" id="SSX25728.1"/>
    </source>
</evidence>
<gene>
    <name evidence="13" type="primary">CSON012693</name>
</gene>
<dbReference type="EMBL" id="UFQT01000611">
    <property type="protein sequence ID" value="SSX25728.1"/>
    <property type="molecule type" value="Genomic_DNA"/>
</dbReference>
<dbReference type="VEuPathDB" id="VectorBase:CSON012693"/>
<dbReference type="CDD" id="cd10206">
    <property type="entry name" value="ASKHA_NBD_Arp8-like"/>
    <property type="match status" value="1"/>
</dbReference>